<comment type="caution">
    <text evidence="1">The sequence shown here is derived from an EMBL/GenBank/DDBJ whole genome shotgun (WGS) entry which is preliminary data.</text>
</comment>
<proteinExistence type="predicted"/>
<gene>
    <name evidence="1" type="ORF">CDAR_467431</name>
</gene>
<reference evidence="1 2" key="1">
    <citation type="submission" date="2021-06" db="EMBL/GenBank/DDBJ databases">
        <title>Caerostris darwini draft genome.</title>
        <authorList>
            <person name="Kono N."/>
            <person name="Arakawa K."/>
        </authorList>
    </citation>
    <scope>NUCLEOTIDE SEQUENCE [LARGE SCALE GENOMIC DNA]</scope>
</reference>
<dbReference type="EMBL" id="BPLQ01006612">
    <property type="protein sequence ID" value="GIY23946.1"/>
    <property type="molecule type" value="Genomic_DNA"/>
</dbReference>
<dbReference type="AlphaFoldDB" id="A0AAV4RSZ7"/>
<keyword evidence="2" id="KW-1185">Reference proteome</keyword>
<protein>
    <submittedName>
        <fullName evidence="1">Uncharacterized protein</fullName>
    </submittedName>
</protein>
<accession>A0AAV4RSZ7</accession>
<organism evidence="1 2">
    <name type="scientific">Caerostris darwini</name>
    <dbReference type="NCBI Taxonomy" id="1538125"/>
    <lineage>
        <taxon>Eukaryota</taxon>
        <taxon>Metazoa</taxon>
        <taxon>Ecdysozoa</taxon>
        <taxon>Arthropoda</taxon>
        <taxon>Chelicerata</taxon>
        <taxon>Arachnida</taxon>
        <taxon>Araneae</taxon>
        <taxon>Araneomorphae</taxon>
        <taxon>Entelegynae</taxon>
        <taxon>Araneoidea</taxon>
        <taxon>Araneidae</taxon>
        <taxon>Caerostris</taxon>
    </lineage>
</organism>
<evidence type="ECO:0000313" key="2">
    <source>
        <dbReference type="Proteomes" id="UP001054837"/>
    </source>
</evidence>
<sequence>MKRLRRNHLSLCPEKNVFVTTVWREADIICRLLVRKNSKIFRTSFHQVSLLLPSINRRMSSIGSQNRCCSWYTSERALIRRGWLDSYQIGGLDDSMTLDGKGTTWSLPIIPGMTRRSFP</sequence>
<evidence type="ECO:0000313" key="1">
    <source>
        <dbReference type="EMBL" id="GIY23946.1"/>
    </source>
</evidence>
<dbReference type="Proteomes" id="UP001054837">
    <property type="component" value="Unassembled WGS sequence"/>
</dbReference>
<name>A0AAV4RSZ7_9ARAC</name>